<dbReference type="CDD" id="cd03801">
    <property type="entry name" value="GT4_PimA-like"/>
    <property type="match status" value="1"/>
</dbReference>
<dbReference type="Proteomes" id="UP000198897">
    <property type="component" value="Unassembled WGS sequence"/>
</dbReference>
<dbReference type="InterPro" id="IPR028098">
    <property type="entry name" value="Glyco_trans_4-like_N"/>
</dbReference>
<feature type="compositionally biased region" description="Basic residues" evidence="1">
    <location>
        <begin position="41"/>
        <end position="55"/>
    </location>
</feature>
<dbReference type="Gene3D" id="3.40.50.2000">
    <property type="entry name" value="Glycogen Phosphorylase B"/>
    <property type="match status" value="2"/>
</dbReference>
<dbReference type="SUPFAM" id="SSF53756">
    <property type="entry name" value="UDP-Glycosyltransferase/glycogen phosphorylase"/>
    <property type="match status" value="1"/>
</dbReference>
<protein>
    <submittedName>
        <fullName evidence="4">Glycosyltransferase involved in cell wall bisynthesis</fullName>
    </submittedName>
</protein>
<evidence type="ECO:0000259" key="2">
    <source>
        <dbReference type="Pfam" id="PF00534"/>
    </source>
</evidence>
<keyword evidence="5" id="KW-1185">Reference proteome</keyword>
<evidence type="ECO:0000256" key="1">
    <source>
        <dbReference type="SAM" id="MobiDB-lite"/>
    </source>
</evidence>
<dbReference type="AlphaFoldDB" id="A0A1I2MFA1"/>
<evidence type="ECO:0000313" key="5">
    <source>
        <dbReference type="Proteomes" id="UP000198897"/>
    </source>
</evidence>
<feature type="region of interest" description="Disordered" evidence="1">
    <location>
        <begin position="31"/>
        <end position="55"/>
    </location>
</feature>
<dbReference type="EMBL" id="FOOG01000012">
    <property type="protein sequence ID" value="SFF87851.1"/>
    <property type="molecule type" value="Genomic_DNA"/>
</dbReference>
<evidence type="ECO:0000259" key="3">
    <source>
        <dbReference type="Pfam" id="PF13439"/>
    </source>
</evidence>
<evidence type="ECO:0000313" key="4">
    <source>
        <dbReference type="EMBL" id="SFF87851.1"/>
    </source>
</evidence>
<proteinExistence type="predicted"/>
<dbReference type="InterPro" id="IPR001296">
    <property type="entry name" value="Glyco_trans_1"/>
</dbReference>
<feature type="compositionally biased region" description="Basic and acidic residues" evidence="1">
    <location>
        <begin position="31"/>
        <end position="40"/>
    </location>
</feature>
<sequence length="444" mass="50234">MKELIFPYPYLVYALDKYYGVKSKPITAKIKDEGKGSERKKEHKKKLNTKKMKSKPGRKKLSILIATFWDYPHTGGLSNYITTLREGLRSLGHKVDVIAPNQFSKMEVEKLREVIVPELKTFFKHRYGSYTSKIIQSSRLLYIYEQMMKSVKLENYDILHAQDLFTANILGRFNEDLGKPLLFTPHGMFTFNRVKFNRIEKGSVEEVYYKKIEKKAIEYATHMVILSDSFRDPLSSLGAKSAYLTTINTGIDFKTIDRGKTSEKIVISCIARLGPRKGHSDLLNALSRMNETSHQVEVQIVGDGEMREALEAQVKSLRLSNVRFLGKRDDIPSILSETDIFVLPTINDNLPISVIEAMHGGVAILTTDCGGITEIVHHNETGIIVEPGNVHQLATQLQHLIGNEALRKKLGGNAHQYAKSHLTREAMVGRIEVIYQNLIASGEK</sequence>
<name>A0A1I2MFA1_9BACI</name>
<organism evidence="4 5">
    <name type="scientific">Halobacillus alkaliphilus</name>
    <dbReference type="NCBI Taxonomy" id="396056"/>
    <lineage>
        <taxon>Bacteria</taxon>
        <taxon>Bacillati</taxon>
        <taxon>Bacillota</taxon>
        <taxon>Bacilli</taxon>
        <taxon>Bacillales</taxon>
        <taxon>Bacillaceae</taxon>
        <taxon>Halobacillus</taxon>
    </lineage>
</organism>
<reference evidence="5" key="1">
    <citation type="submission" date="2016-10" db="EMBL/GenBank/DDBJ databases">
        <authorList>
            <person name="Varghese N."/>
            <person name="Submissions S."/>
        </authorList>
    </citation>
    <scope>NUCLEOTIDE SEQUENCE [LARGE SCALE GENOMIC DNA]</scope>
    <source>
        <strain evidence="5">FP5</strain>
    </source>
</reference>
<accession>A0A1I2MFA1</accession>
<dbReference type="Pfam" id="PF00534">
    <property type="entry name" value="Glycos_transf_1"/>
    <property type="match status" value="1"/>
</dbReference>
<feature type="domain" description="Glycosyl transferase family 1" evidence="2">
    <location>
        <begin position="259"/>
        <end position="415"/>
    </location>
</feature>
<dbReference type="OrthoDB" id="9815550at2"/>
<dbReference type="PANTHER" id="PTHR12526:SF630">
    <property type="entry name" value="GLYCOSYLTRANSFERASE"/>
    <property type="match status" value="1"/>
</dbReference>
<gene>
    <name evidence="4" type="ORF">SAMN05216353_1124</name>
</gene>
<dbReference type="PANTHER" id="PTHR12526">
    <property type="entry name" value="GLYCOSYLTRANSFERASE"/>
    <property type="match status" value="1"/>
</dbReference>
<dbReference type="RefSeq" id="WP_089751674.1">
    <property type="nucleotide sequence ID" value="NZ_FOOG01000012.1"/>
</dbReference>
<dbReference type="Pfam" id="PF13439">
    <property type="entry name" value="Glyco_transf_4"/>
    <property type="match status" value="1"/>
</dbReference>
<dbReference type="GO" id="GO:0016757">
    <property type="term" value="F:glycosyltransferase activity"/>
    <property type="evidence" value="ECO:0007669"/>
    <property type="project" value="InterPro"/>
</dbReference>
<keyword evidence="4" id="KW-0808">Transferase</keyword>
<feature type="domain" description="Glycosyltransferase subfamily 4-like N-terminal" evidence="3">
    <location>
        <begin position="75"/>
        <end position="252"/>
    </location>
</feature>